<comment type="caution">
    <text evidence="2">The sequence shown here is derived from an EMBL/GenBank/DDBJ whole genome shotgun (WGS) entry which is preliminary data.</text>
</comment>
<accession>A0AAV7FBE4</accession>
<evidence type="ECO:0000256" key="1">
    <source>
        <dbReference type="SAM" id="MobiDB-lite"/>
    </source>
</evidence>
<dbReference type="AlphaFoldDB" id="A0AAV7FBE4"/>
<organism evidence="2 3">
    <name type="scientific">Aristolochia fimbriata</name>
    <name type="common">White veined hardy Dutchman's pipe vine</name>
    <dbReference type="NCBI Taxonomy" id="158543"/>
    <lineage>
        <taxon>Eukaryota</taxon>
        <taxon>Viridiplantae</taxon>
        <taxon>Streptophyta</taxon>
        <taxon>Embryophyta</taxon>
        <taxon>Tracheophyta</taxon>
        <taxon>Spermatophyta</taxon>
        <taxon>Magnoliopsida</taxon>
        <taxon>Magnoliidae</taxon>
        <taxon>Piperales</taxon>
        <taxon>Aristolochiaceae</taxon>
        <taxon>Aristolochia</taxon>
    </lineage>
</organism>
<proteinExistence type="predicted"/>
<sequence length="167" mass="18707">MGSEISEERETRIPQVQTNPFSMGGLGLRTRVRDSGGYPGTLPQKKRNPPLLIFLGSPPPPRKEKEEEGLTVSESGIGIRYRGKAPMGGVRVYTLTHYTTLVDSKPKRLRRNGFDSPESGYGKSEDRFGFGGDSGVWMTTSRLHVRWARTRVRAGGRFRSTQRTQRP</sequence>
<name>A0AAV7FBE4_ARIFI</name>
<gene>
    <name evidence="2" type="ORF">H6P81_003020</name>
</gene>
<reference evidence="2 3" key="1">
    <citation type="submission" date="2021-07" db="EMBL/GenBank/DDBJ databases">
        <title>The Aristolochia fimbriata genome: insights into angiosperm evolution, floral development and chemical biosynthesis.</title>
        <authorList>
            <person name="Jiao Y."/>
        </authorList>
    </citation>
    <scope>NUCLEOTIDE SEQUENCE [LARGE SCALE GENOMIC DNA]</scope>
    <source>
        <strain evidence="2">IBCAS-2021</strain>
        <tissue evidence="2">Leaf</tissue>
    </source>
</reference>
<dbReference type="Proteomes" id="UP000825729">
    <property type="component" value="Unassembled WGS sequence"/>
</dbReference>
<keyword evidence="3" id="KW-1185">Reference proteome</keyword>
<evidence type="ECO:0000313" key="2">
    <source>
        <dbReference type="EMBL" id="KAG9458512.1"/>
    </source>
</evidence>
<dbReference type="EMBL" id="JAINDJ010000002">
    <property type="protein sequence ID" value="KAG9458512.1"/>
    <property type="molecule type" value="Genomic_DNA"/>
</dbReference>
<feature type="compositionally biased region" description="Basic and acidic residues" evidence="1">
    <location>
        <begin position="1"/>
        <end position="12"/>
    </location>
</feature>
<protein>
    <submittedName>
        <fullName evidence="2">Uncharacterized protein</fullName>
    </submittedName>
</protein>
<feature type="region of interest" description="Disordered" evidence="1">
    <location>
        <begin position="1"/>
        <end position="71"/>
    </location>
</feature>
<evidence type="ECO:0000313" key="3">
    <source>
        <dbReference type="Proteomes" id="UP000825729"/>
    </source>
</evidence>